<dbReference type="Gene3D" id="2.40.320.10">
    <property type="entry name" value="Hypothetical Protein Pfu-838710-001"/>
    <property type="match status" value="1"/>
</dbReference>
<evidence type="ECO:0000313" key="3">
    <source>
        <dbReference type="Proteomes" id="UP000664417"/>
    </source>
</evidence>
<organism evidence="2 3">
    <name type="scientific">Acanthopleuribacter pedis</name>
    <dbReference type="NCBI Taxonomy" id="442870"/>
    <lineage>
        <taxon>Bacteria</taxon>
        <taxon>Pseudomonadati</taxon>
        <taxon>Acidobacteriota</taxon>
        <taxon>Holophagae</taxon>
        <taxon>Acanthopleuribacterales</taxon>
        <taxon>Acanthopleuribacteraceae</taxon>
        <taxon>Acanthopleuribacter</taxon>
    </lineage>
</organism>
<name>A0A8J7PZG3_9BACT</name>
<dbReference type="PANTHER" id="PTHR21028">
    <property type="entry name" value="SI:CH211-156B7.4"/>
    <property type="match status" value="1"/>
</dbReference>
<dbReference type="Pfam" id="PF01928">
    <property type="entry name" value="CYTH"/>
    <property type="match status" value="1"/>
</dbReference>
<dbReference type="PROSITE" id="PS51707">
    <property type="entry name" value="CYTH"/>
    <property type="match status" value="1"/>
</dbReference>
<dbReference type="InterPro" id="IPR033469">
    <property type="entry name" value="CYTH-like_dom_sf"/>
</dbReference>
<proteinExistence type="predicted"/>
<dbReference type="SUPFAM" id="SSF55154">
    <property type="entry name" value="CYTH-like phosphatases"/>
    <property type="match status" value="1"/>
</dbReference>
<feature type="domain" description="CYTH" evidence="1">
    <location>
        <begin position="2"/>
        <end position="169"/>
    </location>
</feature>
<sequence length="175" mass="19543">MAQNVEIKARVRDWAQLTEKTVALATHGPRELRQRDVFFGVPQGRLKLRTFGATSGELIAYRRPDQSGPKVSQYQICPITDANALEITLSTCLPVLGVVEKKRVVYWVDHTRIHLDEVFGLGFFMELEVVLEKGESPQQGRVIAEKLMTQLGIPPDDLLACAYLDLILARGGAQK</sequence>
<protein>
    <submittedName>
        <fullName evidence="2">Class IV adenylate cyclase</fullName>
    </submittedName>
</protein>
<gene>
    <name evidence="2" type="ORF">J3U88_03725</name>
</gene>
<dbReference type="EMBL" id="JAFREP010000003">
    <property type="protein sequence ID" value="MBO1317557.1"/>
    <property type="molecule type" value="Genomic_DNA"/>
</dbReference>
<dbReference type="CDD" id="cd07890">
    <property type="entry name" value="CYTH-like_AC_IV-like"/>
    <property type="match status" value="1"/>
</dbReference>
<dbReference type="InterPro" id="IPR008173">
    <property type="entry name" value="Adenylyl_cyclase_CyaB"/>
</dbReference>
<evidence type="ECO:0000313" key="2">
    <source>
        <dbReference type="EMBL" id="MBO1317557.1"/>
    </source>
</evidence>
<keyword evidence="3" id="KW-1185">Reference proteome</keyword>
<dbReference type="RefSeq" id="WP_207856850.1">
    <property type="nucleotide sequence ID" value="NZ_JAFREP010000003.1"/>
</dbReference>
<accession>A0A8J7PZG3</accession>
<dbReference type="AlphaFoldDB" id="A0A8J7PZG3"/>
<dbReference type="SMART" id="SM01118">
    <property type="entry name" value="CYTH"/>
    <property type="match status" value="1"/>
</dbReference>
<comment type="caution">
    <text evidence="2">The sequence shown here is derived from an EMBL/GenBank/DDBJ whole genome shotgun (WGS) entry which is preliminary data.</text>
</comment>
<dbReference type="InterPro" id="IPR023577">
    <property type="entry name" value="CYTH_domain"/>
</dbReference>
<dbReference type="PANTHER" id="PTHR21028:SF2">
    <property type="entry name" value="CYTH DOMAIN-CONTAINING PROTEIN"/>
    <property type="match status" value="1"/>
</dbReference>
<reference evidence="2" key="1">
    <citation type="submission" date="2021-03" db="EMBL/GenBank/DDBJ databases">
        <authorList>
            <person name="Wang G."/>
        </authorList>
    </citation>
    <scope>NUCLEOTIDE SEQUENCE</scope>
    <source>
        <strain evidence="2">KCTC 12899</strain>
    </source>
</reference>
<dbReference type="Proteomes" id="UP000664417">
    <property type="component" value="Unassembled WGS sequence"/>
</dbReference>
<evidence type="ECO:0000259" key="1">
    <source>
        <dbReference type="PROSITE" id="PS51707"/>
    </source>
</evidence>